<evidence type="ECO:0008006" key="4">
    <source>
        <dbReference type="Google" id="ProtNLM"/>
    </source>
</evidence>
<proteinExistence type="predicted"/>
<dbReference type="EMBL" id="BORC01000001">
    <property type="protein sequence ID" value="GIN60148.1"/>
    <property type="molecule type" value="Genomic_DNA"/>
</dbReference>
<feature type="region of interest" description="Disordered" evidence="1">
    <location>
        <begin position="36"/>
        <end position="55"/>
    </location>
</feature>
<dbReference type="Proteomes" id="UP000682111">
    <property type="component" value="Unassembled WGS sequence"/>
</dbReference>
<reference evidence="2" key="1">
    <citation type="submission" date="2021-03" db="EMBL/GenBank/DDBJ databases">
        <title>Antimicrobial resistance genes in bacteria isolated from Japanese honey, and their potential for conferring macrolide and lincosamide resistance in the American foulbrood pathogen Paenibacillus larvae.</title>
        <authorList>
            <person name="Okamoto M."/>
            <person name="Kumagai M."/>
            <person name="Kanamori H."/>
            <person name="Takamatsu D."/>
        </authorList>
    </citation>
    <scope>NUCLEOTIDE SEQUENCE</scope>
    <source>
        <strain evidence="2">J27TS8</strain>
    </source>
</reference>
<sequence>MKKEPKKGLNFDYDEQGTEQVSEQIMNAYHSGVIDQADGHYETLKDESEQEDEMS</sequence>
<keyword evidence="3" id="KW-1185">Reference proteome</keyword>
<evidence type="ECO:0000313" key="2">
    <source>
        <dbReference type="EMBL" id="GIN60148.1"/>
    </source>
</evidence>
<feature type="compositionally biased region" description="Basic and acidic residues" evidence="1">
    <location>
        <begin position="37"/>
        <end position="47"/>
    </location>
</feature>
<dbReference type="RefSeq" id="WP_170211313.1">
    <property type="nucleotide sequence ID" value="NZ_BORC01000001.1"/>
</dbReference>
<protein>
    <recommendedName>
        <fullName evidence="4">DUF4025 domain-containing protein</fullName>
    </recommendedName>
</protein>
<evidence type="ECO:0000256" key="1">
    <source>
        <dbReference type="SAM" id="MobiDB-lite"/>
    </source>
</evidence>
<evidence type="ECO:0000313" key="3">
    <source>
        <dbReference type="Proteomes" id="UP000682111"/>
    </source>
</evidence>
<name>A0A919WDX5_9BACI</name>
<gene>
    <name evidence="2" type="ORF">J27TS8_01410</name>
</gene>
<comment type="caution">
    <text evidence="2">The sequence shown here is derived from an EMBL/GenBank/DDBJ whole genome shotgun (WGS) entry which is preliminary data.</text>
</comment>
<organism evidence="2 3">
    <name type="scientific">Robertmurraya siralis</name>
    <dbReference type="NCBI Taxonomy" id="77777"/>
    <lineage>
        <taxon>Bacteria</taxon>
        <taxon>Bacillati</taxon>
        <taxon>Bacillota</taxon>
        <taxon>Bacilli</taxon>
        <taxon>Bacillales</taxon>
        <taxon>Bacillaceae</taxon>
        <taxon>Robertmurraya</taxon>
    </lineage>
</organism>
<dbReference type="AlphaFoldDB" id="A0A919WDX5"/>
<accession>A0A919WDX5</accession>